<protein>
    <submittedName>
        <fullName evidence="3">Ribose transport system substrate-binding protein</fullName>
    </submittedName>
</protein>
<name>A0A839NBA7_9MICO</name>
<keyword evidence="1" id="KW-0732">Signal</keyword>
<comment type="caution">
    <text evidence="3">The sequence shown here is derived from an EMBL/GenBank/DDBJ whole genome shotgun (WGS) entry which is preliminary data.</text>
</comment>
<dbReference type="RefSeq" id="WP_183320085.1">
    <property type="nucleotide sequence ID" value="NZ_JACHVQ010000001.1"/>
</dbReference>
<organism evidence="3 4">
    <name type="scientific">Flexivirga oryzae</name>
    <dbReference type="NCBI Taxonomy" id="1794944"/>
    <lineage>
        <taxon>Bacteria</taxon>
        <taxon>Bacillati</taxon>
        <taxon>Actinomycetota</taxon>
        <taxon>Actinomycetes</taxon>
        <taxon>Micrococcales</taxon>
        <taxon>Dermacoccaceae</taxon>
        <taxon>Flexivirga</taxon>
    </lineage>
</organism>
<dbReference type="Gene3D" id="3.40.50.2300">
    <property type="match status" value="2"/>
</dbReference>
<evidence type="ECO:0000259" key="2">
    <source>
        <dbReference type="Pfam" id="PF13407"/>
    </source>
</evidence>
<sequence>MQTQPVISRTRRAAMAGAMLAVSALALSACSATSNSAGAKQSSGATNSSAKRALATAYKGVTGTPPTTSATPKKGVSLWVVSCGQSVPSCSTPVAAAKQAATKVGWTVHVCDGQLNPNGWGNCIRQATSAKAKVVIPVGIDCASVQAPMEAADKAGVTLIGGGGADCTATGGKKTLATERLQLPNTTIEQYWNLNGKLQADWIIGKTNGKAKVVMLNFTDPVWGPWITAGFKKELAKCSGCSIVKTLDISNADASGGQLAQKFSTALLQATSANSVMVPVGGWMQAGLTQAIESSNKVSKLVVSSGFGDASTMDIVRSKKFTFGALGYASEWGAYGSIDEAIRVLDDKKPVIEGDGFQMVDATHNLPATGDYTGGKVDFKADYLKLWGVS</sequence>
<gene>
    <name evidence="3" type="ORF">FHU39_001866</name>
</gene>
<feature type="signal peptide" evidence="1">
    <location>
        <begin position="1"/>
        <end position="39"/>
    </location>
</feature>
<proteinExistence type="predicted"/>
<dbReference type="PROSITE" id="PS51318">
    <property type="entry name" value="TAT"/>
    <property type="match status" value="1"/>
</dbReference>
<dbReference type="Proteomes" id="UP000559182">
    <property type="component" value="Unassembled WGS sequence"/>
</dbReference>
<evidence type="ECO:0000313" key="4">
    <source>
        <dbReference type="Proteomes" id="UP000559182"/>
    </source>
</evidence>
<dbReference type="InterPro" id="IPR025997">
    <property type="entry name" value="SBP_2_dom"/>
</dbReference>
<keyword evidence="4" id="KW-1185">Reference proteome</keyword>
<feature type="chain" id="PRO_5032396371" evidence="1">
    <location>
        <begin position="40"/>
        <end position="390"/>
    </location>
</feature>
<accession>A0A839NBA7</accession>
<dbReference type="InterPro" id="IPR006311">
    <property type="entry name" value="TAT_signal"/>
</dbReference>
<dbReference type="InterPro" id="IPR028082">
    <property type="entry name" value="Peripla_BP_I"/>
</dbReference>
<reference evidence="3 4" key="1">
    <citation type="submission" date="2020-08" db="EMBL/GenBank/DDBJ databases">
        <title>Sequencing the genomes of 1000 actinobacteria strains.</title>
        <authorList>
            <person name="Klenk H.-P."/>
        </authorList>
    </citation>
    <scope>NUCLEOTIDE SEQUENCE [LARGE SCALE GENOMIC DNA]</scope>
    <source>
        <strain evidence="3 4">DSM 105369</strain>
    </source>
</reference>
<dbReference type="Pfam" id="PF13407">
    <property type="entry name" value="Peripla_BP_4"/>
    <property type="match status" value="1"/>
</dbReference>
<feature type="domain" description="Periplasmic binding protein" evidence="2">
    <location>
        <begin position="94"/>
        <end position="348"/>
    </location>
</feature>
<evidence type="ECO:0000256" key="1">
    <source>
        <dbReference type="SAM" id="SignalP"/>
    </source>
</evidence>
<evidence type="ECO:0000313" key="3">
    <source>
        <dbReference type="EMBL" id="MBB2891882.1"/>
    </source>
</evidence>
<dbReference type="SUPFAM" id="SSF53822">
    <property type="entry name" value="Periplasmic binding protein-like I"/>
    <property type="match status" value="1"/>
</dbReference>
<dbReference type="EMBL" id="JACHVQ010000001">
    <property type="protein sequence ID" value="MBB2891882.1"/>
    <property type="molecule type" value="Genomic_DNA"/>
</dbReference>
<dbReference type="AlphaFoldDB" id="A0A839NBA7"/>